<keyword evidence="1" id="KW-0472">Membrane</keyword>
<feature type="transmembrane region" description="Helical" evidence="1">
    <location>
        <begin position="7"/>
        <end position="27"/>
    </location>
</feature>
<gene>
    <name evidence="2" type="ORF">DQ356_03440</name>
</gene>
<dbReference type="InterPro" id="IPR021215">
    <property type="entry name" value="DUF2752"/>
</dbReference>
<keyword evidence="1" id="KW-1133">Transmembrane helix</keyword>
<proteinExistence type="predicted"/>
<evidence type="ECO:0000313" key="2">
    <source>
        <dbReference type="EMBL" id="RCU44081.1"/>
    </source>
</evidence>
<keyword evidence="3" id="KW-1185">Reference proteome</keyword>
<dbReference type="Pfam" id="PF10825">
    <property type="entry name" value="DUF2752"/>
    <property type="match status" value="1"/>
</dbReference>
<comment type="caution">
    <text evidence="2">The sequence shown here is derived from an EMBL/GenBank/DDBJ whole genome shotgun (WGS) entry which is preliminary data.</text>
</comment>
<dbReference type="AlphaFoldDB" id="A0A368N3H2"/>
<dbReference type="OrthoDB" id="9815897at2"/>
<evidence type="ECO:0000313" key="3">
    <source>
        <dbReference type="Proteomes" id="UP000252172"/>
    </source>
</evidence>
<name>A0A368N3H2_9FLAO</name>
<keyword evidence="1" id="KW-0812">Transmembrane</keyword>
<dbReference type="Proteomes" id="UP000252172">
    <property type="component" value="Unassembled WGS sequence"/>
</dbReference>
<accession>A0A368N3H2</accession>
<sequence length="126" mass="14650">MGFKNKFLVYFLISVFLTVAVFVYYTVDPSKEFFFLKCPFKFATGLDCPGCGAQRAFHELLHFNIAEAFRYNPLLISAIPYVGLGIIFQRKEIAEKYPRMRRALFGQYAIRIVLGIILLYFVIRNL</sequence>
<evidence type="ECO:0000256" key="1">
    <source>
        <dbReference type="SAM" id="Phobius"/>
    </source>
</evidence>
<feature type="transmembrane region" description="Helical" evidence="1">
    <location>
        <begin position="108"/>
        <end position="123"/>
    </location>
</feature>
<dbReference type="EMBL" id="QPIE01000002">
    <property type="protein sequence ID" value="RCU44081.1"/>
    <property type="molecule type" value="Genomic_DNA"/>
</dbReference>
<reference evidence="2 3" key="1">
    <citation type="submission" date="2018-07" db="EMBL/GenBank/DDBJ databases">
        <title>Chryseobacterium lacus sp. nov., isolated from lake water.</title>
        <authorList>
            <person name="Li C.-M."/>
        </authorList>
    </citation>
    <scope>NUCLEOTIDE SEQUENCE [LARGE SCALE GENOMIC DNA]</scope>
    <source>
        <strain evidence="2 3">YLOS41</strain>
    </source>
</reference>
<protein>
    <submittedName>
        <fullName evidence="2">DUF2752 domain-containing protein</fullName>
    </submittedName>
</protein>
<organism evidence="2 3">
    <name type="scientific">Chryseobacterium lacus</name>
    <dbReference type="NCBI Taxonomy" id="2058346"/>
    <lineage>
        <taxon>Bacteria</taxon>
        <taxon>Pseudomonadati</taxon>
        <taxon>Bacteroidota</taxon>
        <taxon>Flavobacteriia</taxon>
        <taxon>Flavobacteriales</taxon>
        <taxon>Weeksellaceae</taxon>
        <taxon>Chryseobacterium group</taxon>
        <taxon>Chryseobacterium</taxon>
    </lineage>
</organism>
<feature type="transmembrane region" description="Helical" evidence="1">
    <location>
        <begin position="69"/>
        <end position="88"/>
    </location>
</feature>